<dbReference type="GO" id="GO:0009103">
    <property type="term" value="P:lipopolysaccharide biosynthetic process"/>
    <property type="evidence" value="ECO:0007669"/>
    <property type="project" value="TreeGrafter"/>
</dbReference>
<keyword evidence="3" id="KW-1185">Reference proteome</keyword>
<keyword evidence="1 2" id="KW-0808">Transferase</keyword>
<evidence type="ECO:0000256" key="1">
    <source>
        <dbReference type="ARBA" id="ARBA00022679"/>
    </source>
</evidence>
<dbReference type="GO" id="GO:0016757">
    <property type="term" value="F:glycosyltransferase activity"/>
    <property type="evidence" value="ECO:0007669"/>
    <property type="project" value="TreeGrafter"/>
</dbReference>
<dbReference type="PANTHER" id="PTHR46401">
    <property type="entry name" value="GLYCOSYLTRANSFERASE WBBK-RELATED"/>
    <property type="match status" value="1"/>
</dbReference>
<reference evidence="2 3" key="1">
    <citation type="submission" date="2019-08" db="EMBL/GenBank/DDBJ databases">
        <title>In-depth cultivation of the pig gut microbiome towards novel bacterial diversity and tailored functional studies.</title>
        <authorList>
            <person name="Wylensek D."/>
            <person name="Hitch T.C.A."/>
            <person name="Clavel T."/>
        </authorList>
    </citation>
    <scope>NUCLEOTIDE SEQUENCE [LARGE SCALE GENOMIC DNA]</scope>
    <source>
        <strain evidence="2 3">WCA3-601-WT-6H</strain>
    </source>
</reference>
<dbReference type="AlphaFoldDB" id="A0A6L5YLM3"/>
<accession>A0A6L5YLM3</accession>
<sequence>MQQFKRILIISMNPLSDIYNNGKTLTSFFEGYPRTHIAQLFFSSEQPQMRICNNFYRISDSDMIKSRISKEFQCGRKVLEENEHSAVQNVTNGKQIRKNNLTRLAREIVWNDNWDTKELKEWLDDFQPEIIFMVVGDVVFEYKIGLKLVERYKSKMALYITDDYIMPRRTLSVFWWIRRSYILNYLRKAVKRADIFFTISELMRQEYKRVLKRDSYVAVNMSPSLAEEPTNKNIEDHEISFVYAGGLHLNRYKVLHELACTLKEINMKTEKKCKLLIYSAQKITDRVKKQITIENVSDFMGGVECEQLKHILNRSTILVHVESFDKKNIYDTKLSLSTKIPEYLSVGKPILAIGPAEISSMQYLSDVASCVTNLDQMYSNIYELISNPKLLNNYGLLAREKYLKNHVAEHNREEMWKILGDLT</sequence>
<name>A0A6L5YLM3_9FIRM</name>
<evidence type="ECO:0000313" key="3">
    <source>
        <dbReference type="Proteomes" id="UP000476055"/>
    </source>
</evidence>
<proteinExistence type="predicted"/>
<dbReference type="PANTHER" id="PTHR46401:SF2">
    <property type="entry name" value="GLYCOSYLTRANSFERASE WBBK-RELATED"/>
    <property type="match status" value="1"/>
</dbReference>
<dbReference type="Gene3D" id="3.40.50.2000">
    <property type="entry name" value="Glycogen Phosphorylase B"/>
    <property type="match status" value="1"/>
</dbReference>
<protein>
    <submittedName>
        <fullName evidence="2">Glycosyltransferase family 4 protein</fullName>
    </submittedName>
</protein>
<gene>
    <name evidence="2" type="ORF">FYJ59_12485</name>
</gene>
<dbReference type="EMBL" id="VUMU01000018">
    <property type="protein sequence ID" value="MST59039.1"/>
    <property type="molecule type" value="Genomic_DNA"/>
</dbReference>
<evidence type="ECO:0000313" key="2">
    <source>
        <dbReference type="EMBL" id="MST59039.1"/>
    </source>
</evidence>
<dbReference type="Proteomes" id="UP000476055">
    <property type="component" value="Unassembled WGS sequence"/>
</dbReference>
<comment type="caution">
    <text evidence="2">The sequence shown here is derived from an EMBL/GenBank/DDBJ whole genome shotgun (WGS) entry which is preliminary data.</text>
</comment>
<organism evidence="2 3">
    <name type="scientific">Waltera intestinalis</name>
    <dbReference type="NCBI Taxonomy" id="2606635"/>
    <lineage>
        <taxon>Bacteria</taxon>
        <taxon>Bacillati</taxon>
        <taxon>Bacillota</taxon>
        <taxon>Clostridia</taxon>
        <taxon>Lachnospirales</taxon>
        <taxon>Lachnospiraceae</taxon>
        <taxon>Waltera</taxon>
    </lineage>
</organism>
<dbReference type="SUPFAM" id="SSF53756">
    <property type="entry name" value="UDP-Glycosyltransferase/glycogen phosphorylase"/>
    <property type="match status" value="1"/>
</dbReference>
<dbReference type="RefSeq" id="WP_154497974.1">
    <property type="nucleotide sequence ID" value="NZ_VUMU01000018.1"/>
</dbReference>